<proteinExistence type="predicted"/>
<feature type="transmembrane region" description="Helical" evidence="12">
    <location>
        <begin position="154"/>
        <end position="177"/>
    </location>
</feature>
<keyword evidence="5" id="KW-0808">Transferase</keyword>
<dbReference type="Pfam" id="PF02518">
    <property type="entry name" value="HATPase_c"/>
    <property type="match status" value="1"/>
</dbReference>
<evidence type="ECO:0000256" key="11">
    <source>
        <dbReference type="ARBA" id="ARBA00023012"/>
    </source>
</evidence>
<keyword evidence="12" id="KW-0472">Membrane</keyword>
<dbReference type="EC" id="2.7.13.3" evidence="3"/>
<protein>
    <recommendedName>
        <fullName evidence="3">histidine kinase</fullName>
        <ecNumber evidence="3">2.7.13.3</ecNumber>
    </recommendedName>
</protein>
<dbReference type="Gene3D" id="1.20.5.1040">
    <property type="entry name" value="Sensor protein qsec"/>
    <property type="match status" value="2"/>
</dbReference>
<dbReference type="SMART" id="SM00388">
    <property type="entry name" value="HisKA"/>
    <property type="match status" value="1"/>
</dbReference>
<dbReference type="SUPFAM" id="SSF55874">
    <property type="entry name" value="ATPase domain of HSP90 chaperone/DNA topoisomerase II/histidine kinase"/>
    <property type="match status" value="1"/>
</dbReference>
<dbReference type="InterPro" id="IPR013727">
    <property type="entry name" value="2CSK_N"/>
</dbReference>
<accession>A0A119CW72</accession>
<evidence type="ECO:0000256" key="6">
    <source>
        <dbReference type="ARBA" id="ARBA00022692"/>
    </source>
</evidence>
<dbReference type="PANTHER" id="PTHR45436">
    <property type="entry name" value="SENSOR HISTIDINE KINASE YKOH"/>
    <property type="match status" value="1"/>
</dbReference>
<dbReference type="InterPro" id="IPR036097">
    <property type="entry name" value="HisK_dim/P_sf"/>
</dbReference>
<evidence type="ECO:0000259" key="13">
    <source>
        <dbReference type="PROSITE" id="PS50109"/>
    </source>
</evidence>
<dbReference type="PROSITE" id="PS50885">
    <property type="entry name" value="HAMP"/>
    <property type="match status" value="1"/>
</dbReference>
<dbReference type="InterPro" id="IPR003661">
    <property type="entry name" value="HisK_dim/P_dom"/>
</dbReference>
<keyword evidence="10 12" id="KW-1133">Transmembrane helix</keyword>
<dbReference type="InterPro" id="IPR003660">
    <property type="entry name" value="HAMP_dom"/>
</dbReference>
<evidence type="ECO:0000256" key="7">
    <source>
        <dbReference type="ARBA" id="ARBA00022741"/>
    </source>
</evidence>
<keyword evidence="16" id="KW-1185">Reference proteome</keyword>
<evidence type="ECO:0000256" key="3">
    <source>
        <dbReference type="ARBA" id="ARBA00012438"/>
    </source>
</evidence>
<dbReference type="InterPro" id="IPR036890">
    <property type="entry name" value="HATPase_C_sf"/>
</dbReference>
<gene>
    <name evidence="15" type="ORF">ABW22_08000</name>
</gene>
<feature type="domain" description="Histidine kinase" evidence="13">
    <location>
        <begin position="239"/>
        <end position="455"/>
    </location>
</feature>
<dbReference type="Pfam" id="PF00512">
    <property type="entry name" value="HisKA"/>
    <property type="match status" value="1"/>
</dbReference>
<evidence type="ECO:0000256" key="12">
    <source>
        <dbReference type="SAM" id="Phobius"/>
    </source>
</evidence>
<evidence type="ECO:0000256" key="4">
    <source>
        <dbReference type="ARBA" id="ARBA00022553"/>
    </source>
</evidence>
<comment type="caution">
    <text evidence="15">The sequence shown here is derived from an EMBL/GenBank/DDBJ whole genome shotgun (WGS) entry which is preliminary data.</text>
</comment>
<dbReference type="GO" id="GO:0005524">
    <property type="term" value="F:ATP binding"/>
    <property type="evidence" value="ECO:0007669"/>
    <property type="project" value="UniProtKB-KW"/>
</dbReference>
<keyword evidence="7" id="KW-0547">Nucleotide-binding</keyword>
<evidence type="ECO:0000313" key="16">
    <source>
        <dbReference type="Proteomes" id="UP000064243"/>
    </source>
</evidence>
<dbReference type="InterPro" id="IPR005467">
    <property type="entry name" value="His_kinase_dom"/>
</dbReference>
<dbReference type="Gene3D" id="1.10.287.130">
    <property type="match status" value="1"/>
</dbReference>
<dbReference type="GO" id="GO:0005886">
    <property type="term" value="C:plasma membrane"/>
    <property type="evidence" value="ECO:0007669"/>
    <property type="project" value="TreeGrafter"/>
</dbReference>
<dbReference type="Proteomes" id="UP000064243">
    <property type="component" value="Unassembled WGS sequence"/>
</dbReference>
<evidence type="ECO:0000256" key="5">
    <source>
        <dbReference type="ARBA" id="ARBA00022679"/>
    </source>
</evidence>
<dbReference type="CDD" id="cd00082">
    <property type="entry name" value="HisKA"/>
    <property type="match status" value="1"/>
</dbReference>
<dbReference type="SMART" id="SM00387">
    <property type="entry name" value="HATPase_c"/>
    <property type="match status" value="1"/>
</dbReference>
<comment type="subcellular location">
    <subcellularLocation>
        <location evidence="2">Membrane</location>
        <topology evidence="2">Multi-pass membrane protein</topology>
    </subcellularLocation>
</comment>
<dbReference type="Pfam" id="PF08521">
    <property type="entry name" value="2CSK_N"/>
    <property type="match status" value="1"/>
</dbReference>
<sequence>MSKTASYSLRRRLVWLLTSTVAAIWLVSALVVYQRAHHEADELLDGQMTQVAETLLAIVAGGEVEHFVKELHEGGERNPVPIAFEIWHTNDGKMRRLAASPGHDAFSTGMPDGFSENPHQGERWRFYVVQDADAEYQVVVGQAHAAREDLARGIGLSLLLPAMLALPLMALAVWWGVGRTLRPVDAVARQVGALDPRKLLPLDANKPLPSEIAPLRAALNTLIQRVTEAFENERRFTADAAHELRTPLAALKVQAQVALRAQTADSQQHALTQVIAGVDRMTHLVEQLLTLARVDPASQSSTPRPLDPAEIIAAVCADMQPQAQRQAQSLVVNTAPGCTIAVTAAWLQIALRNLIDNALRYAGEGAHIEVRLARSVPACAITVADNGPGVAPPLRAQLSARFVRGEVEGEGCGLGLSIVARVAALSHAQLELGDGLPRADGGHGFAATLRFSDATLQARSDLAG</sequence>
<dbReference type="PANTHER" id="PTHR45436:SF14">
    <property type="entry name" value="SENSOR PROTEIN QSEC"/>
    <property type="match status" value="1"/>
</dbReference>
<dbReference type="OrthoDB" id="8583694at2"/>
<evidence type="ECO:0000256" key="2">
    <source>
        <dbReference type="ARBA" id="ARBA00004141"/>
    </source>
</evidence>
<keyword evidence="8 15" id="KW-0418">Kinase</keyword>
<dbReference type="RefSeq" id="WP_059754546.1">
    <property type="nucleotide sequence ID" value="NZ_LDUG01000020.1"/>
</dbReference>
<reference evidence="15 16" key="1">
    <citation type="journal article" date="2015" name="Appl. Environ. Microbiol.">
        <title>Aerobic and Anaerobic Thiosulfate Oxidation by a Cold-Adapted, Subglacial Chemoautotroph.</title>
        <authorList>
            <person name="Harrold Z.R."/>
            <person name="Skidmore M.L."/>
            <person name="Hamilton T.L."/>
            <person name="Desch L."/>
            <person name="Amada K."/>
            <person name="van Gelder W."/>
            <person name="Glover K."/>
            <person name="Roden E.E."/>
            <person name="Boyd E.S."/>
        </authorList>
    </citation>
    <scope>NUCLEOTIDE SEQUENCE [LARGE SCALE GENOMIC DNA]</scope>
    <source>
        <strain evidence="15 16">RG</strain>
    </source>
</reference>
<evidence type="ECO:0000256" key="8">
    <source>
        <dbReference type="ARBA" id="ARBA00022777"/>
    </source>
</evidence>
<dbReference type="SUPFAM" id="SSF47384">
    <property type="entry name" value="Homodimeric domain of signal transducing histidine kinase"/>
    <property type="match status" value="1"/>
</dbReference>
<evidence type="ECO:0000256" key="1">
    <source>
        <dbReference type="ARBA" id="ARBA00000085"/>
    </source>
</evidence>
<dbReference type="EMBL" id="LDUG01000020">
    <property type="protein sequence ID" value="KVW96227.1"/>
    <property type="molecule type" value="Genomic_DNA"/>
</dbReference>
<dbReference type="Gene3D" id="3.30.565.10">
    <property type="entry name" value="Histidine kinase-like ATPase, C-terminal domain"/>
    <property type="match status" value="1"/>
</dbReference>
<evidence type="ECO:0000256" key="9">
    <source>
        <dbReference type="ARBA" id="ARBA00022840"/>
    </source>
</evidence>
<dbReference type="AlphaFoldDB" id="A0A119CW72"/>
<dbReference type="GO" id="GO:0000155">
    <property type="term" value="F:phosphorelay sensor kinase activity"/>
    <property type="evidence" value="ECO:0007669"/>
    <property type="project" value="InterPro"/>
</dbReference>
<comment type="catalytic activity">
    <reaction evidence="1">
        <text>ATP + protein L-histidine = ADP + protein N-phospho-L-histidine.</text>
        <dbReference type="EC" id="2.7.13.3"/>
    </reaction>
</comment>
<evidence type="ECO:0000259" key="14">
    <source>
        <dbReference type="PROSITE" id="PS50885"/>
    </source>
</evidence>
<dbReference type="InterPro" id="IPR003594">
    <property type="entry name" value="HATPase_dom"/>
</dbReference>
<dbReference type="PROSITE" id="PS50109">
    <property type="entry name" value="HIS_KIN"/>
    <property type="match status" value="1"/>
</dbReference>
<dbReference type="STRING" id="1123392.GCA_000376425_00662"/>
<keyword evidence="11" id="KW-0902">Two-component regulatory system</keyword>
<organism evidence="15 16">
    <name type="scientific">Thiobacillus denitrificans</name>
    <dbReference type="NCBI Taxonomy" id="36861"/>
    <lineage>
        <taxon>Bacteria</taxon>
        <taxon>Pseudomonadati</taxon>
        <taxon>Pseudomonadota</taxon>
        <taxon>Betaproteobacteria</taxon>
        <taxon>Nitrosomonadales</taxon>
        <taxon>Thiobacillaceae</taxon>
        <taxon>Thiobacillus</taxon>
    </lineage>
</organism>
<evidence type="ECO:0000256" key="10">
    <source>
        <dbReference type="ARBA" id="ARBA00022989"/>
    </source>
</evidence>
<dbReference type="PATRIC" id="fig|36861.3.peg.1247"/>
<keyword evidence="9" id="KW-0067">ATP-binding</keyword>
<name>A0A119CW72_THIDE</name>
<evidence type="ECO:0000313" key="15">
    <source>
        <dbReference type="EMBL" id="KVW96227.1"/>
    </source>
</evidence>
<feature type="domain" description="HAMP" evidence="14">
    <location>
        <begin position="178"/>
        <end position="231"/>
    </location>
</feature>
<dbReference type="InterPro" id="IPR050428">
    <property type="entry name" value="TCS_sensor_his_kinase"/>
</dbReference>
<keyword evidence="6 12" id="KW-0812">Transmembrane</keyword>
<keyword evidence="4" id="KW-0597">Phosphoprotein</keyword>